<protein>
    <submittedName>
        <fullName evidence="1">Uncharacterized protein</fullName>
    </submittedName>
</protein>
<sequence length="43" mass="4803">MADLHQHTAVSLKLSNKTKVETHIENPIKAPESKLWSSFKSVA</sequence>
<dbReference type="EMBL" id="GGEC01056565">
    <property type="protein sequence ID" value="MBX37049.1"/>
    <property type="molecule type" value="Transcribed_RNA"/>
</dbReference>
<dbReference type="AlphaFoldDB" id="A0A2P2N3J8"/>
<accession>A0A2P2N3J8</accession>
<reference evidence="1" key="1">
    <citation type="submission" date="2018-02" db="EMBL/GenBank/DDBJ databases">
        <title>Rhizophora mucronata_Transcriptome.</title>
        <authorList>
            <person name="Meera S.P."/>
            <person name="Sreeshan A."/>
            <person name="Augustine A."/>
        </authorList>
    </citation>
    <scope>NUCLEOTIDE SEQUENCE</scope>
    <source>
        <tissue evidence="1">Leaf</tissue>
    </source>
</reference>
<evidence type="ECO:0000313" key="1">
    <source>
        <dbReference type="EMBL" id="MBX37049.1"/>
    </source>
</evidence>
<organism evidence="1">
    <name type="scientific">Rhizophora mucronata</name>
    <name type="common">Asiatic mangrove</name>
    <dbReference type="NCBI Taxonomy" id="61149"/>
    <lineage>
        <taxon>Eukaryota</taxon>
        <taxon>Viridiplantae</taxon>
        <taxon>Streptophyta</taxon>
        <taxon>Embryophyta</taxon>
        <taxon>Tracheophyta</taxon>
        <taxon>Spermatophyta</taxon>
        <taxon>Magnoliopsida</taxon>
        <taxon>eudicotyledons</taxon>
        <taxon>Gunneridae</taxon>
        <taxon>Pentapetalae</taxon>
        <taxon>rosids</taxon>
        <taxon>fabids</taxon>
        <taxon>Malpighiales</taxon>
        <taxon>Rhizophoraceae</taxon>
        <taxon>Rhizophora</taxon>
    </lineage>
</organism>
<name>A0A2P2N3J8_RHIMU</name>
<proteinExistence type="predicted"/>